<dbReference type="Proteomes" id="UP000014257">
    <property type="component" value="Unassembled WGS sequence"/>
</dbReference>
<proteinExistence type="predicted"/>
<accession>A0A8E0IC68</accession>
<protein>
    <submittedName>
        <fullName evidence="1">Uncharacterized protein</fullName>
    </submittedName>
</protein>
<dbReference type="AlphaFoldDB" id="A0A8E0IC68"/>
<dbReference type="EMBL" id="ANMI01000020">
    <property type="protein sequence ID" value="EPC32751.1"/>
    <property type="molecule type" value="Genomic_DNA"/>
</dbReference>
<sequence length="40" mass="4606">MHIKNPSIFGGFLMYARNIKQKLTTLVSCLPKIHDLTVYI</sequence>
<comment type="caution">
    <text evidence="1">The sequence shown here is derived from an EMBL/GenBank/DDBJ whole genome shotgun (WGS) entry which is preliminary data.</text>
</comment>
<organism evidence="1 2">
    <name type="scientific">Lacticaseibacillus paracasei subsp. paracasei Lpp22</name>
    <dbReference type="NCBI Taxonomy" id="1256221"/>
    <lineage>
        <taxon>Bacteria</taxon>
        <taxon>Bacillati</taxon>
        <taxon>Bacillota</taxon>
        <taxon>Bacilli</taxon>
        <taxon>Lactobacillales</taxon>
        <taxon>Lactobacillaceae</taxon>
        <taxon>Lacticaseibacillus</taxon>
    </lineage>
</organism>
<name>A0A8E0IC68_LACPA</name>
<evidence type="ECO:0000313" key="1">
    <source>
        <dbReference type="EMBL" id="EPC32751.1"/>
    </source>
</evidence>
<evidence type="ECO:0000313" key="2">
    <source>
        <dbReference type="Proteomes" id="UP000014257"/>
    </source>
</evidence>
<gene>
    <name evidence="1" type="ORF">Lpp22_0382</name>
</gene>
<reference evidence="1 2" key="1">
    <citation type="journal article" date="2013" name="PLoS ONE">
        <title>Lactobacillus paracasei comparative genomics: towards species pan-genome definition and exploitation of diversity.</title>
        <authorList>
            <person name="Smokvina T."/>
            <person name="Wels M."/>
            <person name="Polka J."/>
            <person name="Chervaux C."/>
            <person name="Brisse S."/>
            <person name="Boekhorst J."/>
            <person name="van Hylckama Vlieg J.E."/>
            <person name="Siezen R.J."/>
        </authorList>
    </citation>
    <scope>NUCLEOTIDE SEQUENCE [LARGE SCALE GENOMIC DNA]</scope>
    <source>
        <strain evidence="1 2">Lpp22</strain>
    </source>
</reference>